<reference evidence="1 2" key="1">
    <citation type="journal article" date="2016" name="Genome Announc.">
        <title>Complete Genome Sequence of Methylobacterium populi P-1M, Isolated from Pink-Pigmented Household Biofilm.</title>
        <authorList>
            <person name="Morohoshi T."/>
            <person name="Ikeda T."/>
        </authorList>
    </citation>
    <scope>NUCLEOTIDE SEQUENCE [LARGE SCALE GENOMIC DNA]</scope>
    <source>
        <strain evidence="1 2">P-1M</strain>
    </source>
</reference>
<accession>A0A161JMZ9</accession>
<dbReference type="InterPro" id="IPR009959">
    <property type="entry name" value="Cyclase_SnoaL-like"/>
</dbReference>
<evidence type="ECO:0000313" key="2">
    <source>
        <dbReference type="Proteomes" id="UP000218288"/>
    </source>
</evidence>
<organism evidence="1 2">
    <name type="scientific">Methylorubrum populi</name>
    <dbReference type="NCBI Taxonomy" id="223967"/>
    <lineage>
        <taxon>Bacteria</taxon>
        <taxon>Pseudomonadati</taxon>
        <taxon>Pseudomonadota</taxon>
        <taxon>Alphaproteobacteria</taxon>
        <taxon>Hyphomicrobiales</taxon>
        <taxon>Methylobacteriaceae</taxon>
        <taxon>Methylorubrum</taxon>
    </lineage>
</organism>
<dbReference type="Proteomes" id="UP000218288">
    <property type="component" value="Chromosome"/>
</dbReference>
<dbReference type="EMBL" id="AP014809">
    <property type="protein sequence ID" value="BAU93668.1"/>
    <property type="molecule type" value="Genomic_DNA"/>
</dbReference>
<dbReference type="RefSeq" id="WP_096488026.1">
    <property type="nucleotide sequence ID" value="NZ_AP014809.1"/>
</dbReference>
<proteinExistence type="predicted"/>
<dbReference type="SUPFAM" id="SSF54427">
    <property type="entry name" value="NTF2-like"/>
    <property type="match status" value="1"/>
</dbReference>
<dbReference type="OrthoDB" id="1492879at2"/>
<gene>
    <name evidence="1" type="ORF">MPPM_5063</name>
</gene>
<evidence type="ECO:0000313" key="1">
    <source>
        <dbReference type="EMBL" id="BAU93668.1"/>
    </source>
</evidence>
<sequence>MSDIKTIAKAFFDACETGGGWENCERYCTPDATFSAQADALAGVTSLRDYTEWMKGLLTFIPDGRYEVKSFATDEERRNVAAYGIFHGTHTGEGGPCPPTGKSTSTDYVYVMQFEGDKIVGLTKIWNDARAVTELGWA</sequence>
<dbReference type="InterPro" id="IPR032710">
    <property type="entry name" value="NTF2-like_dom_sf"/>
</dbReference>
<name>A0A161JMZ9_9HYPH</name>
<dbReference type="GO" id="GO:0030638">
    <property type="term" value="P:polyketide metabolic process"/>
    <property type="evidence" value="ECO:0007669"/>
    <property type="project" value="InterPro"/>
</dbReference>
<dbReference type="AlphaFoldDB" id="A0A161JMZ9"/>
<protein>
    <submittedName>
        <fullName evidence="1">Polyketide cyclase-like protein</fullName>
    </submittedName>
</protein>
<dbReference type="Gene3D" id="3.10.450.50">
    <property type="match status" value="1"/>
</dbReference>
<dbReference type="Pfam" id="PF07366">
    <property type="entry name" value="SnoaL"/>
    <property type="match status" value="1"/>
</dbReference>